<name>A0A7X6L620_9NOCA</name>
<dbReference type="Pfam" id="PF00106">
    <property type="entry name" value="adh_short"/>
    <property type="match status" value="1"/>
</dbReference>
<keyword evidence="2" id="KW-1185">Reference proteome</keyword>
<protein>
    <submittedName>
        <fullName evidence="1">SDR family NAD(P)-dependent oxidoreductase</fullName>
    </submittedName>
</protein>
<proteinExistence type="predicted"/>
<dbReference type="RefSeq" id="WP_062973438.1">
    <property type="nucleotide sequence ID" value="NZ_JAAXOS010000009.1"/>
</dbReference>
<dbReference type="Gene3D" id="3.40.50.720">
    <property type="entry name" value="NAD(P)-binding Rossmann-like Domain"/>
    <property type="match status" value="1"/>
</dbReference>
<sequence length="238" mass="25087">MAQQATAVIVGVGPGLGMSMARRFGREGFRVALVSRSDARHAAYLADLAARGIDATAHVADVTDRPRLGAVLADIRRDGPIGMVYYGPGPTQQPVPITDIDAETARSAFEWVWPAVDVVSDVLPGMLERGDGALLFAGGLSSVRPMPMLGHLALATAALRNYALTLNAALAGRNLYAGTLTIGGLVERGDIHAMVTADPARFGSAEGHTLDPDHLAEAAWNMYRSRDRAEEIFDALGG</sequence>
<evidence type="ECO:0000313" key="2">
    <source>
        <dbReference type="Proteomes" id="UP000540698"/>
    </source>
</evidence>
<comment type="caution">
    <text evidence="1">The sequence shown here is derived from an EMBL/GenBank/DDBJ whole genome shotgun (WGS) entry which is preliminary data.</text>
</comment>
<gene>
    <name evidence="1" type="ORF">HGB38_19975</name>
</gene>
<reference evidence="1 2" key="1">
    <citation type="submission" date="2020-04" db="EMBL/GenBank/DDBJ databases">
        <title>MicrobeNet Type strains.</title>
        <authorList>
            <person name="Nicholson A.C."/>
        </authorList>
    </citation>
    <scope>NUCLEOTIDE SEQUENCE [LARGE SCALE GENOMIC DNA]</scope>
    <source>
        <strain evidence="1 2">DSM 44956</strain>
    </source>
</reference>
<accession>A0A7X6L620</accession>
<dbReference type="PANTHER" id="PTHR43431:SF7">
    <property type="entry name" value="OXIDOREDUCTASE, SHORT CHAIN DEHYDROGENASE_REDUCTASE FAMILY (AFU_ORTHOLOGUE AFUA_5G14000)"/>
    <property type="match status" value="1"/>
</dbReference>
<dbReference type="AlphaFoldDB" id="A0A7X6L620"/>
<dbReference type="Proteomes" id="UP000540698">
    <property type="component" value="Unassembled WGS sequence"/>
</dbReference>
<dbReference type="SUPFAM" id="SSF51735">
    <property type="entry name" value="NAD(P)-binding Rossmann-fold domains"/>
    <property type="match status" value="1"/>
</dbReference>
<dbReference type="PANTHER" id="PTHR43431">
    <property type="entry name" value="OXIDOREDUCTASE, SHORT CHAIN DEHYDROGENASE/REDUCTASE FAMILY (AFU_ORTHOLOGUE AFUA_5G14000)"/>
    <property type="match status" value="1"/>
</dbReference>
<dbReference type="InterPro" id="IPR002347">
    <property type="entry name" value="SDR_fam"/>
</dbReference>
<organism evidence="1 2">
    <name type="scientific">Nocardia gamkensis</name>
    <dbReference type="NCBI Taxonomy" id="352869"/>
    <lineage>
        <taxon>Bacteria</taxon>
        <taxon>Bacillati</taxon>
        <taxon>Actinomycetota</taxon>
        <taxon>Actinomycetes</taxon>
        <taxon>Mycobacteriales</taxon>
        <taxon>Nocardiaceae</taxon>
        <taxon>Nocardia</taxon>
    </lineage>
</organism>
<dbReference type="InterPro" id="IPR036291">
    <property type="entry name" value="NAD(P)-bd_dom_sf"/>
</dbReference>
<dbReference type="EMBL" id="JAAXOS010000009">
    <property type="protein sequence ID" value="NKY28484.1"/>
    <property type="molecule type" value="Genomic_DNA"/>
</dbReference>
<evidence type="ECO:0000313" key="1">
    <source>
        <dbReference type="EMBL" id="NKY28484.1"/>
    </source>
</evidence>